<dbReference type="InterPro" id="IPR001647">
    <property type="entry name" value="HTH_TetR"/>
</dbReference>
<dbReference type="InterPro" id="IPR009057">
    <property type="entry name" value="Homeodomain-like_sf"/>
</dbReference>
<sequence length="198" mass="22045">MARTRAKDYDDKRQAMLHQAASVFARDGYDRASMAGVAAECGVSKALLYHYYASKEALLFDIINSHLEELIDAVDAADEPGLPAPERLERLVASLLEAYRDADAEHKLQVGAMQLLPEPDQVRLKSLERELVTRFADAVRAVDPQAFEGTPLLKPVTMSLFGMLNWFYMWFRDGGPVSRREYAALATKLLVGGIRGLT</sequence>
<keyword evidence="8" id="KW-1185">Reference proteome</keyword>
<dbReference type="Gene3D" id="1.10.357.10">
    <property type="entry name" value="Tetracycline Repressor, domain 2"/>
    <property type="match status" value="1"/>
</dbReference>
<dbReference type="PROSITE" id="PS50977">
    <property type="entry name" value="HTH_TETR_2"/>
    <property type="match status" value="1"/>
</dbReference>
<dbReference type="PRINTS" id="PR00455">
    <property type="entry name" value="HTHTETR"/>
</dbReference>
<keyword evidence="4" id="KW-0804">Transcription</keyword>
<dbReference type="PANTHER" id="PTHR30055">
    <property type="entry name" value="HTH-TYPE TRANSCRIPTIONAL REGULATOR RUTR"/>
    <property type="match status" value="1"/>
</dbReference>
<evidence type="ECO:0000256" key="3">
    <source>
        <dbReference type="ARBA" id="ARBA00023125"/>
    </source>
</evidence>
<dbReference type="SUPFAM" id="SSF48498">
    <property type="entry name" value="Tetracyclin repressor-like, C-terminal domain"/>
    <property type="match status" value="1"/>
</dbReference>
<keyword evidence="1" id="KW-0678">Repressor</keyword>
<feature type="domain" description="HTH tetR-type" evidence="6">
    <location>
        <begin position="10"/>
        <end position="70"/>
    </location>
</feature>
<keyword evidence="3 5" id="KW-0238">DNA-binding</keyword>
<dbReference type="InterPro" id="IPR050109">
    <property type="entry name" value="HTH-type_TetR-like_transc_reg"/>
</dbReference>
<comment type="caution">
    <text evidence="7">The sequence shown here is derived from an EMBL/GenBank/DDBJ whole genome shotgun (WGS) entry which is preliminary data.</text>
</comment>
<feature type="DNA-binding region" description="H-T-H motif" evidence="5">
    <location>
        <begin position="33"/>
        <end position="52"/>
    </location>
</feature>
<evidence type="ECO:0000313" key="8">
    <source>
        <dbReference type="Proteomes" id="UP001556692"/>
    </source>
</evidence>
<evidence type="ECO:0000256" key="4">
    <source>
        <dbReference type="ARBA" id="ARBA00023163"/>
    </source>
</evidence>
<name>A0ABV3SDQ6_9HYPH</name>
<proteinExistence type="predicted"/>
<dbReference type="InterPro" id="IPR036271">
    <property type="entry name" value="Tet_transcr_reg_TetR-rel_C_sf"/>
</dbReference>
<dbReference type="Gene3D" id="1.10.10.60">
    <property type="entry name" value="Homeodomain-like"/>
    <property type="match status" value="1"/>
</dbReference>
<dbReference type="EMBL" id="JBDPGJ010000001">
    <property type="protein sequence ID" value="MEX0404880.1"/>
    <property type="molecule type" value="Genomic_DNA"/>
</dbReference>
<evidence type="ECO:0000256" key="1">
    <source>
        <dbReference type="ARBA" id="ARBA00022491"/>
    </source>
</evidence>
<dbReference type="Proteomes" id="UP001556692">
    <property type="component" value="Unassembled WGS sequence"/>
</dbReference>
<dbReference type="PANTHER" id="PTHR30055:SF175">
    <property type="entry name" value="HTH-TYPE TRANSCRIPTIONAL REPRESSOR KSTR2"/>
    <property type="match status" value="1"/>
</dbReference>
<dbReference type="SUPFAM" id="SSF46689">
    <property type="entry name" value="Homeodomain-like"/>
    <property type="match status" value="1"/>
</dbReference>
<dbReference type="InterPro" id="IPR041490">
    <property type="entry name" value="KstR2_TetR_C"/>
</dbReference>
<reference evidence="7 8" key="1">
    <citation type="submission" date="2024-05" db="EMBL/GenBank/DDBJ databases">
        <authorList>
            <person name="Jiang F."/>
        </authorList>
    </citation>
    <scope>NUCLEOTIDE SEQUENCE [LARGE SCALE GENOMIC DNA]</scope>
    <source>
        <strain evidence="7 8">LZ166</strain>
    </source>
</reference>
<evidence type="ECO:0000256" key="2">
    <source>
        <dbReference type="ARBA" id="ARBA00023015"/>
    </source>
</evidence>
<dbReference type="Pfam" id="PF00440">
    <property type="entry name" value="TetR_N"/>
    <property type="match status" value="1"/>
</dbReference>
<dbReference type="Pfam" id="PF17932">
    <property type="entry name" value="TetR_C_24"/>
    <property type="match status" value="1"/>
</dbReference>
<accession>A0ABV3SDQ6</accession>
<evidence type="ECO:0000259" key="6">
    <source>
        <dbReference type="PROSITE" id="PS50977"/>
    </source>
</evidence>
<evidence type="ECO:0000313" key="7">
    <source>
        <dbReference type="EMBL" id="MEX0404880.1"/>
    </source>
</evidence>
<organism evidence="7 8">
    <name type="scientific">Aquibium pacificus</name>
    <dbReference type="NCBI Taxonomy" id="3153579"/>
    <lineage>
        <taxon>Bacteria</taxon>
        <taxon>Pseudomonadati</taxon>
        <taxon>Pseudomonadota</taxon>
        <taxon>Alphaproteobacteria</taxon>
        <taxon>Hyphomicrobiales</taxon>
        <taxon>Phyllobacteriaceae</taxon>
        <taxon>Aquibium</taxon>
    </lineage>
</organism>
<keyword evidence="2" id="KW-0805">Transcription regulation</keyword>
<dbReference type="RefSeq" id="WP_367952743.1">
    <property type="nucleotide sequence ID" value="NZ_JBDPGJ010000001.1"/>
</dbReference>
<protein>
    <submittedName>
        <fullName evidence="7">TetR/AcrR family transcriptional regulator</fullName>
    </submittedName>
</protein>
<gene>
    <name evidence="7" type="ORF">ABGN05_04300</name>
</gene>
<evidence type="ECO:0000256" key="5">
    <source>
        <dbReference type="PROSITE-ProRule" id="PRU00335"/>
    </source>
</evidence>